<reference evidence="2" key="1">
    <citation type="submission" date="2021-05" db="EMBL/GenBank/DDBJ databases">
        <authorList>
            <person name="Alioto T."/>
            <person name="Alioto T."/>
            <person name="Gomez Garrido J."/>
        </authorList>
    </citation>
    <scope>NUCLEOTIDE SEQUENCE</scope>
</reference>
<dbReference type="EMBL" id="HBUF01359950">
    <property type="protein sequence ID" value="CAG6720143.1"/>
    <property type="molecule type" value="Transcribed_RNA"/>
</dbReference>
<dbReference type="EMBL" id="HBUF01636904">
    <property type="protein sequence ID" value="CAG6784332.1"/>
    <property type="molecule type" value="Transcribed_RNA"/>
</dbReference>
<dbReference type="EMBL" id="HBUF01359952">
    <property type="protein sequence ID" value="CAG6720147.1"/>
    <property type="molecule type" value="Transcribed_RNA"/>
</dbReference>
<evidence type="ECO:0000313" key="2">
    <source>
        <dbReference type="EMBL" id="CAG6688063.1"/>
    </source>
</evidence>
<dbReference type="EMBL" id="HBUF01636907">
    <property type="protein sequence ID" value="CAG6784341.1"/>
    <property type="molecule type" value="Transcribed_RNA"/>
</dbReference>
<organism evidence="2">
    <name type="scientific">Cacopsylla melanoneura</name>
    <dbReference type="NCBI Taxonomy" id="428564"/>
    <lineage>
        <taxon>Eukaryota</taxon>
        <taxon>Metazoa</taxon>
        <taxon>Ecdysozoa</taxon>
        <taxon>Arthropoda</taxon>
        <taxon>Hexapoda</taxon>
        <taxon>Insecta</taxon>
        <taxon>Pterygota</taxon>
        <taxon>Neoptera</taxon>
        <taxon>Paraneoptera</taxon>
        <taxon>Hemiptera</taxon>
        <taxon>Sternorrhyncha</taxon>
        <taxon>Psylloidea</taxon>
        <taxon>Psyllidae</taxon>
        <taxon>Psyllinae</taxon>
        <taxon>Cacopsylla</taxon>
    </lineage>
</organism>
<evidence type="ECO:0000256" key="1">
    <source>
        <dbReference type="SAM" id="Phobius"/>
    </source>
</evidence>
<dbReference type="EMBL" id="HBUF01636906">
    <property type="protein sequence ID" value="CAG6784338.1"/>
    <property type="molecule type" value="Transcribed_RNA"/>
</dbReference>
<keyword evidence="1" id="KW-1133">Transmembrane helix</keyword>
<dbReference type="EMBL" id="HBUF01284852">
    <property type="protein sequence ID" value="CAG6688059.1"/>
    <property type="molecule type" value="Transcribed_RNA"/>
</dbReference>
<dbReference type="EMBL" id="HBUF01636905">
    <property type="protein sequence ID" value="CAG6784335.1"/>
    <property type="molecule type" value="Transcribed_RNA"/>
</dbReference>
<name>A0A8D8X8P5_9HEMI</name>
<dbReference type="EMBL" id="HBUF01012179">
    <property type="protein sequence ID" value="CAG6608563.1"/>
    <property type="molecule type" value="Transcribed_RNA"/>
</dbReference>
<sequence>MHRICQDLTIPWANTHPLVIQTHQVALNTQGGVCITRWALTTPWGPIPLAETWDTPHTTLSKALCTLKATCHMGVTLDMVLHPNLMLPLITSHLVLILTLILTSLNTLVVPTYPLLLLLLLLLRTIRWTATLPPITTCLLPTTMAYHHLPASKKTLLLYRELLTQ</sequence>
<protein>
    <submittedName>
        <fullName evidence="2">Uncharacterized protein</fullName>
    </submittedName>
</protein>
<dbReference type="EMBL" id="HBUF01284855">
    <property type="protein sequence ID" value="CAG6688065.1"/>
    <property type="molecule type" value="Transcribed_RNA"/>
</dbReference>
<dbReference type="EMBL" id="HBUF01284853">
    <property type="protein sequence ID" value="CAG6688061.1"/>
    <property type="molecule type" value="Transcribed_RNA"/>
</dbReference>
<proteinExistence type="predicted"/>
<dbReference type="EMBL" id="HBUF01012178">
    <property type="protein sequence ID" value="CAG6608561.1"/>
    <property type="molecule type" value="Transcribed_RNA"/>
</dbReference>
<dbReference type="AlphaFoldDB" id="A0A8D8X8P5"/>
<keyword evidence="1" id="KW-0812">Transmembrane</keyword>
<dbReference type="EMBL" id="HBUF01284854">
    <property type="protein sequence ID" value="CAG6688063.1"/>
    <property type="molecule type" value="Transcribed_RNA"/>
</dbReference>
<feature type="transmembrane region" description="Helical" evidence="1">
    <location>
        <begin position="94"/>
        <end position="123"/>
    </location>
</feature>
<accession>A0A8D8X8P5</accession>
<keyword evidence="1" id="KW-0472">Membrane</keyword>
<dbReference type="EMBL" id="HBUF01012177">
    <property type="protein sequence ID" value="CAG6608559.1"/>
    <property type="molecule type" value="Transcribed_RNA"/>
</dbReference>
<dbReference type="EMBL" id="HBUF01359951">
    <property type="protein sequence ID" value="CAG6720145.1"/>
    <property type="molecule type" value="Transcribed_RNA"/>
</dbReference>